<name>A0AC35TIP0_9BILA</name>
<evidence type="ECO:0000313" key="2">
    <source>
        <dbReference type="WBParaSite" id="RSKR_0000104400.1"/>
    </source>
</evidence>
<sequence>MRYTAIIATTCIALLATFALAASDIEKSVKDKFNEVQDIHDGARYCPAPIVGKQCPPSSFAHYYTCCGNMMTDCCFAMQNWLMYTLIVLGVLIVIGCIGSLLSYFFCRLSSQSTAPPKMYSTPPSTNNPKKVYKNSFYTQMGQYKGANNPKMNGTIANHNFATPFTYSSYHLEQTVEIIQNRIFVGGLPQGSDEASLGAQFAGFGKITNCQIIRGGDGMTKGYGFVTFADVSVAKKIRELPADHPNFKYHGSQITIREARKRNHFKKCSNFVVPANMMVQNGGTHHPQGGNWVNNTSYPRIEEPTDNSIPSMDSGCHDSGLVQSQTEDSYMATPPLTPDGSCGQQFQYQPAYYQTYYAPIPQFYQCVQPPPGNYSNGNRNYNQAQQPYLQQWYPVPAQSYPHDPRQVYSNGPGHHQTNPSYEHHPSPTITYELSEGDNEA</sequence>
<proteinExistence type="predicted"/>
<protein>
    <submittedName>
        <fullName evidence="2">RRM domain-containing protein</fullName>
    </submittedName>
</protein>
<evidence type="ECO:0000313" key="1">
    <source>
        <dbReference type="Proteomes" id="UP000095286"/>
    </source>
</evidence>
<dbReference type="Proteomes" id="UP000095286">
    <property type="component" value="Unplaced"/>
</dbReference>
<accession>A0AC35TIP0</accession>
<reference evidence="2" key="1">
    <citation type="submission" date="2016-11" db="UniProtKB">
        <authorList>
            <consortium name="WormBaseParasite"/>
        </authorList>
    </citation>
    <scope>IDENTIFICATION</scope>
    <source>
        <strain evidence="2">KR3021</strain>
    </source>
</reference>
<dbReference type="WBParaSite" id="RSKR_0000104400.1">
    <property type="protein sequence ID" value="RSKR_0000104400.1"/>
    <property type="gene ID" value="RSKR_0000104400"/>
</dbReference>
<organism evidence="1 2">
    <name type="scientific">Rhabditophanes sp. KR3021</name>
    <dbReference type="NCBI Taxonomy" id="114890"/>
    <lineage>
        <taxon>Eukaryota</taxon>
        <taxon>Metazoa</taxon>
        <taxon>Ecdysozoa</taxon>
        <taxon>Nematoda</taxon>
        <taxon>Chromadorea</taxon>
        <taxon>Rhabditida</taxon>
        <taxon>Tylenchina</taxon>
        <taxon>Panagrolaimomorpha</taxon>
        <taxon>Strongyloidoidea</taxon>
        <taxon>Alloionematidae</taxon>
        <taxon>Rhabditophanes</taxon>
    </lineage>
</organism>